<accession>A0ABZ2A9B5</accession>
<sequence>MISVSQVLDDTVDQPLIVSDHRRKSLVRLTVSRKVRHESVRQLLRGRDSSAEEQDESHLFLRTEEAPTRIASPAVGFEQTTCQATSGLQILDPHHLSERRGFRSFLGFRPEDIRAVMILVGNRLPVDGRVGPEGPALIKVYRFTPHGVPEVPGPGLVESRGSHHMRKGRPEVDSFGCESTDKADKEIPAGGIAHPLTGHAAPPHDHLAVAAASTRSPSSIGPLPAASSHQAPPHEALTLSMLSMSLARWRGELMRIIPSEISSSTRSRAERSVFAALKAMPDHQSVALHSVHLGRHRTKRVGEIDFVVITPGILLFIEVKGGRVVQRDGKWYYGPAGHEDGPKESPFTQASSGMHEFERKLGTLIGDLRDLGVPSGYLVITTDIDLDRTTEFEPEQYLGRTAYDGGRGLAQGIERATRFWSGRNRWARTPVPSDVRKKILDATRPDFDLVPNLQSRLTDLDVAFERLTNEQMDRLDELDTNPRLIWTGGAGTGKTFLAAEAARRKSAVGSVLFTCASSTLARHMRRILADDAITVLPFERLNEVKSHSFDHLIVDEAQDLMTFDSLDVLDNLVSGGLEKGRWIFMLDQNNQILTPDTYSSEAQEYLYTLGFVYGPMKRNCRNTVQIVKQVQLFTGANLGIASAGEGDPARFVYPQNAREEADLLDTYVNELVRQDVSLRDITLLSASGDWETSSARLSQRAAKIQRFADVVGSERTKHRLTWSSITDFKGHESHVVCLIDLEPDHLDGRLDAIYVAWTRARAQLWISCSADVRKKLATLGAAVMERRVELK</sequence>
<evidence type="ECO:0000313" key="3">
    <source>
        <dbReference type="EMBL" id="WUX55049.1"/>
    </source>
</evidence>
<feature type="domain" description="NERD" evidence="2">
    <location>
        <begin position="267"/>
        <end position="361"/>
    </location>
</feature>
<feature type="region of interest" description="Disordered" evidence="1">
    <location>
        <begin position="155"/>
        <end position="185"/>
    </location>
</feature>
<organism evidence="3 4">
    <name type="scientific">Streptomyces niveus</name>
    <name type="common">Streptomyces spheroides</name>
    <dbReference type="NCBI Taxonomy" id="193462"/>
    <lineage>
        <taxon>Bacteria</taxon>
        <taxon>Bacillati</taxon>
        <taxon>Actinomycetota</taxon>
        <taxon>Actinomycetes</taxon>
        <taxon>Kitasatosporales</taxon>
        <taxon>Streptomycetaceae</taxon>
        <taxon>Streptomyces</taxon>
    </lineage>
</organism>
<protein>
    <submittedName>
        <fullName evidence="3">NERD domain-containing protein</fullName>
    </submittedName>
</protein>
<reference evidence="3" key="1">
    <citation type="submission" date="2022-10" db="EMBL/GenBank/DDBJ databases">
        <title>The complete genomes of actinobacterial strains from the NBC collection.</title>
        <authorList>
            <person name="Joergensen T.S."/>
            <person name="Alvarez Arevalo M."/>
            <person name="Sterndorff E.B."/>
            <person name="Faurdal D."/>
            <person name="Vuksanovic O."/>
            <person name="Mourched A.-S."/>
            <person name="Charusanti P."/>
            <person name="Shaw S."/>
            <person name="Blin K."/>
            <person name="Weber T."/>
        </authorList>
    </citation>
    <scope>NUCLEOTIDE SEQUENCE</scope>
    <source>
        <strain evidence="3">NBC_01432</strain>
    </source>
</reference>
<keyword evidence="4" id="KW-1185">Reference proteome</keyword>
<dbReference type="Pfam" id="PF08378">
    <property type="entry name" value="NERD"/>
    <property type="match status" value="1"/>
</dbReference>
<evidence type="ECO:0000259" key="2">
    <source>
        <dbReference type="Pfam" id="PF08378"/>
    </source>
</evidence>
<gene>
    <name evidence="3" type="ORF">OG442_27925</name>
</gene>
<proteinExistence type="predicted"/>
<evidence type="ECO:0000313" key="4">
    <source>
        <dbReference type="Proteomes" id="UP001432209"/>
    </source>
</evidence>
<dbReference type="EMBL" id="CP109495">
    <property type="protein sequence ID" value="WUX55049.1"/>
    <property type="molecule type" value="Genomic_DNA"/>
</dbReference>
<dbReference type="Pfam" id="PF13604">
    <property type="entry name" value="AAA_30"/>
    <property type="match status" value="1"/>
</dbReference>
<dbReference type="Proteomes" id="UP001432209">
    <property type="component" value="Chromosome"/>
</dbReference>
<dbReference type="InterPro" id="IPR011528">
    <property type="entry name" value="NERD"/>
</dbReference>
<dbReference type="SUPFAM" id="SSF52540">
    <property type="entry name" value="P-loop containing nucleoside triphosphate hydrolases"/>
    <property type="match status" value="1"/>
</dbReference>
<name>A0ABZ2A9B5_STRNV</name>
<dbReference type="InterPro" id="IPR027417">
    <property type="entry name" value="P-loop_NTPase"/>
</dbReference>
<dbReference type="Gene3D" id="3.40.50.300">
    <property type="entry name" value="P-loop containing nucleotide triphosphate hydrolases"/>
    <property type="match status" value="2"/>
</dbReference>
<dbReference type="RefSeq" id="WP_329078726.1">
    <property type="nucleotide sequence ID" value="NZ_CP109495.1"/>
</dbReference>
<evidence type="ECO:0000256" key="1">
    <source>
        <dbReference type="SAM" id="MobiDB-lite"/>
    </source>
</evidence>